<dbReference type="Pfam" id="PF04134">
    <property type="entry name" value="DCC1-like"/>
    <property type="match status" value="1"/>
</dbReference>
<evidence type="ECO:0000313" key="1">
    <source>
        <dbReference type="EMBL" id="UOQ42605.1"/>
    </source>
</evidence>
<keyword evidence="2" id="KW-1185">Reference proteome</keyword>
<protein>
    <submittedName>
        <fullName evidence="1">DUF393 domain-containing protein</fullName>
    </submittedName>
</protein>
<organism evidence="1 2">
    <name type="scientific">Halobacillus salinarum</name>
    <dbReference type="NCBI Taxonomy" id="2932257"/>
    <lineage>
        <taxon>Bacteria</taxon>
        <taxon>Bacillati</taxon>
        <taxon>Bacillota</taxon>
        <taxon>Bacilli</taxon>
        <taxon>Bacillales</taxon>
        <taxon>Bacillaceae</taxon>
        <taxon>Halobacillus</taxon>
    </lineage>
</organism>
<dbReference type="SUPFAM" id="SSF52833">
    <property type="entry name" value="Thioredoxin-like"/>
    <property type="match status" value="1"/>
</dbReference>
<dbReference type="RefSeq" id="WP_244707849.1">
    <property type="nucleotide sequence ID" value="NZ_CP095073.1"/>
</dbReference>
<gene>
    <name evidence="1" type="ORF">MUN89_11505</name>
</gene>
<evidence type="ECO:0000313" key="2">
    <source>
        <dbReference type="Proteomes" id="UP000831787"/>
    </source>
</evidence>
<name>A0ABY4EF49_9BACI</name>
<dbReference type="InterPro" id="IPR007263">
    <property type="entry name" value="DCC1-like"/>
</dbReference>
<reference evidence="1 2" key="1">
    <citation type="submission" date="2022-04" db="EMBL/GenBank/DDBJ databases">
        <title>Halobacillus sp. isolated from saltern.</title>
        <authorList>
            <person name="Won M."/>
            <person name="Lee C.-M."/>
            <person name="Woen H.-Y."/>
            <person name="Kwon S.-W."/>
        </authorList>
    </citation>
    <scope>NUCLEOTIDE SEQUENCE [LARGE SCALE GENOMIC DNA]</scope>
    <source>
        <strain evidence="1 2">SSBR10-3</strain>
    </source>
</reference>
<accession>A0ABY4EF49</accession>
<sequence>MKPFRNQKVIIFYDGWCPLCKNAKANLEKVDTFQLLEFENFREKSVMETYSLDQQKLEKRIQSKRINSRKHKEGISSLIQITKRTPLLWGMTLLMSAAKIIGIGDRIYDYVAQKRSIVPTGHCKDGVCPLDQSKN</sequence>
<proteinExistence type="predicted"/>
<dbReference type="EMBL" id="CP095073">
    <property type="protein sequence ID" value="UOQ42605.1"/>
    <property type="molecule type" value="Genomic_DNA"/>
</dbReference>
<dbReference type="InterPro" id="IPR036249">
    <property type="entry name" value="Thioredoxin-like_sf"/>
</dbReference>
<dbReference type="Proteomes" id="UP000831787">
    <property type="component" value="Chromosome"/>
</dbReference>